<evidence type="ECO:0000256" key="1">
    <source>
        <dbReference type="ARBA" id="ARBA00004496"/>
    </source>
</evidence>
<evidence type="ECO:0000256" key="2">
    <source>
        <dbReference type="ARBA" id="ARBA00022490"/>
    </source>
</evidence>
<keyword evidence="5 8" id="KW-0547">Nucleotide-binding</keyword>
<proteinExistence type="inferred from homology"/>
<dbReference type="PANTHER" id="PTHR43033:SF1">
    <property type="entry name" value="TRNA(ILE)-LYSIDINE SYNTHASE-RELATED"/>
    <property type="match status" value="1"/>
</dbReference>
<dbReference type="AlphaFoldDB" id="A0A7T3RF42"/>
<keyword evidence="2 8" id="KW-0963">Cytoplasm</keyword>
<dbReference type="NCBIfam" id="TIGR02432">
    <property type="entry name" value="lysidine_TilS_N"/>
    <property type="match status" value="1"/>
</dbReference>
<reference evidence="10 11" key="1">
    <citation type="submission" date="2020-11" db="EMBL/GenBank/DDBJ databases">
        <title>Treponema Peruensis nv. sp., first commensal Treponema isolated from human feces.</title>
        <authorList>
            <person name="Belkhou C."/>
            <person name="Raes J."/>
        </authorList>
    </citation>
    <scope>NUCLEOTIDE SEQUENCE [LARGE SCALE GENOMIC DNA]</scope>
    <source>
        <strain evidence="10 11">RCC2812</strain>
    </source>
</reference>
<comment type="similarity">
    <text evidence="8">Belongs to the tRNA(Ile)-lysidine synthase family.</text>
</comment>
<evidence type="ECO:0000256" key="4">
    <source>
        <dbReference type="ARBA" id="ARBA00022694"/>
    </source>
</evidence>
<comment type="catalytic activity">
    <reaction evidence="7 8">
        <text>cytidine(34) in tRNA(Ile2) + L-lysine + ATP = lysidine(34) in tRNA(Ile2) + AMP + diphosphate + H(+)</text>
        <dbReference type="Rhea" id="RHEA:43744"/>
        <dbReference type="Rhea" id="RHEA-COMP:10625"/>
        <dbReference type="Rhea" id="RHEA-COMP:10670"/>
        <dbReference type="ChEBI" id="CHEBI:15378"/>
        <dbReference type="ChEBI" id="CHEBI:30616"/>
        <dbReference type="ChEBI" id="CHEBI:32551"/>
        <dbReference type="ChEBI" id="CHEBI:33019"/>
        <dbReference type="ChEBI" id="CHEBI:82748"/>
        <dbReference type="ChEBI" id="CHEBI:83665"/>
        <dbReference type="ChEBI" id="CHEBI:456215"/>
        <dbReference type="EC" id="6.3.4.19"/>
    </reaction>
</comment>
<comment type="subcellular location">
    <subcellularLocation>
        <location evidence="1 8">Cytoplasm</location>
    </subcellularLocation>
</comment>
<dbReference type="GO" id="GO:0005524">
    <property type="term" value="F:ATP binding"/>
    <property type="evidence" value="ECO:0007669"/>
    <property type="project" value="UniProtKB-UniRule"/>
</dbReference>
<dbReference type="Proteomes" id="UP000595224">
    <property type="component" value="Chromosome"/>
</dbReference>
<dbReference type="SUPFAM" id="SSF52402">
    <property type="entry name" value="Adenine nucleotide alpha hydrolases-like"/>
    <property type="match status" value="1"/>
</dbReference>
<evidence type="ECO:0000256" key="3">
    <source>
        <dbReference type="ARBA" id="ARBA00022598"/>
    </source>
</evidence>
<feature type="binding site" evidence="8">
    <location>
        <begin position="38"/>
        <end position="43"/>
    </location>
    <ligand>
        <name>ATP</name>
        <dbReference type="ChEBI" id="CHEBI:30616"/>
    </ligand>
</feature>
<dbReference type="PANTHER" id="PTHR43033">
    <property type="entry name" value="TRNA(ILE)-LYSIDINE SYNTHASE-RELATED"/>
    <property type="match status" value="1"/>
</dbReference>
<evidence type="ECO:0000256" key="8">
    <source>
        <dbReference type="HAMAP-Rule" id="MF_01161"/>
    </source>
</evidence>
<dbReference type="SUPFAM" id="SSF56037">
    <property type="entry name" value="PheT/TilS domain"/>
    <property type="match status" value="1"/>
</dbReference>
<keyword evidence="3 8" id="KW-0436">Ligase</keyword>
<dbReference type="GO" id="GO:0006400">
    <property type="term" value="P:tRNA modification"/>
    <property type="evidence" value="ECO:0007669"/>
    <property type="project" value="UniProtKB-UniRule"/>
</dbReference>
<keyword evidence="6 8" id="KW-0067">ATP-binding</keyword>
<protein>
    <recommendedName>
        <fullName evidence="8">tRNA(Ile)-lysidine synthase</fullName>
        <ecNumber evidence="8">6.3.4.19</ecNumber>
    </recommendedName>
    <alternativeName>
        <fullName evidence="8">tRNA(Ile)-2-lysyl-cytidine synthase</fullName>
    </alternativeName>
    <alternativeName>
        <fullName evidence="8">tRNA(Ile)-lysidine synthetase</fullName>
    </alternativeName>
</protein>
<dbReference type="InterPro" id="IPR011063">
    <property type="entry name" value="TilS/TtcA_N"/>
</dbReference>
<dbReference type="InterPro" id="IPR012094">
    <property type="entry name" value="tRNA_Ile_lys_synt"/>
</dbReference>
<dbReference type="KEGG" id="tper:IWA51_04540"/>
<organism evidence="10 11">
    <name type="scientific">Treponema peruense</name>
    <dbReference type="NCBI Taxonomy" id="2787628"/>
    <lineage>
        <taxon>Bacteria</taxon>
        <taxon>Pseudomonadati</taxon>
        <taxon>Spirochaetota</taxon>
        <taxon>Spirochaetia</taxon>
        <taxon>Spirochaetales</taxon>
        <taxon>Treponemataceae</taxon>
        <taxon>Treponema</taxon>
    </lineage>
</organism>
<dbReference type="Gene3D" id="3.40.50.620">
    <property type="entry name" value="HUPs"/>
    <property type="match status" value="1"/>
</dbReference>
<comment type="function">
    <text evidence="8">Ligates lysine onto the cytidine present at position 34 of the AUA codon-specific tRNA(Ile) that contains the anticodon CAU, in an ATP-dependent manner. Cytidine is converted to lysidine, thus changing the amino acid specificity of the tRNA from methionine to isoleucine.</text>
</comment>
<dbReference type="InterPro" id="IPR012795">
    <property type="entry name" value="tRNA_Ile_lys_synt_N"/>
</dbReference>
<dbReference type="Pfam" id="PF01171">
    <property type="entry name" value="ATP_bind_3"/>
    <property type="match status" value="1"/>
</dbReference>
<keyword evidence="11" id="KW-1185">Reference proteome</keyword>
<dbReference type="EC" id="6.3.4.19" evidence="8"/>
<dbReference type="GO" id="GO:0005737">
    <property type="term" value="C:cytoplasm"/>
    <property type="evidence" value="ECO:0007669"/>
    <property type="project" value="UniProtKB-SubCell"/>
</dbReference>
<dbReference type="InterPro" id="IPR014729">
    <property type="entry name" value="Rossmann-like_a/b/a_fold"/>
</dbReference>
<dbReference type="EMBL" id="CP064936">
    <property type="protein sequence ID" value="QQA01877.1"/>
    <property type="molecule type" value="Genomic_DNA"/>
</dbReference>
<sequence length="460" mass="50295">MSGSERIFDFEKKVSQGLAECGVNLFADKSAPVGVAVSGGADSVSLLVSLVHICKNPGKIIAVTVNHNLRSEEESGGDAVFVEKLCSSLGVKCRRFDVPRGKILSEAKKNGSGVEDAARKIRYSCFEKFIQETGSSFLCLAHNRNDRIETVVMRFMQGAGTSSLAGIPQRRGVFVRPLIGIPREEIESYLCEQGISYRTDSTNSDTSLFRNCVRRKIMPFLDECSPGWRKAVLSLSSKMACDADFIEQSVSEACSNPSVSLLLSEGRASLLRAGYSALHKSIRIRLLYKCISYAGAVSRIPYSFVEDFDKSVYSDCGEKNMSACGISMVAEKDIICIQKNVKPATESVFFVIIEKNGTYALGDLVVEVSSEGKAVSLSCGNKTVSLGNTGFPFVIRSRQSGDEFLRPDGTSRSVSKIFDDWKCGILRDKIPLVQRVCGDCSQNIVLIWGELYGFKNCFSV</sequence>
<evidence type="ECO:0000313" key="11">
    <source>
        <dbReference type="Proteomes" id="UP000595224"/>
    </source>
</evidence>
<evidence type="ECO:0000256" key="7">
    <source>
        <dbReference type="ARBA" id="ARBA00048539"/>
    </source>
</evidence>
<evidence type="ECO:0000256" key="5">
    <source>
        <dbReference type="ARBA" id="ARBA00022741"/>
    </source>
</evidence>
<evidence type="ECO:0000256" key="6">
    <source>
        <dbReference type="ARBA" id="ARBA00022840"/>
    </source>
</evidence>
<dbReference type="GO" id="GO:0032267">
    <property type="term" value="F:tRNA(Ile)-lysidine synthase activity"/>
    <property type="evidence" value="ECO:0007669"/>
    <property type="project" value="UniProtKB-EC"/>
</dbReference>
<dbReference type="CDD" id="cd01992">
    <property type="entry name" value="TilS_N"/>
    <property type="match status" value="1"/>
</dbReference>
<evidence type="ECO:0000313" key="10">
    <source>
        <dbReference type="EMBL" id="QQA01877.1"/>
    </source>
</evidence>
<name>A0A7T3RF42_9SPIR</name>
<dbReference type="InterPro" id="IPR012796">
    <property type="entry name" value="Lysidine-tRNA-synth_C"/>
</dbReference>
<gene>
    <name evidence="8 10" type="primary">tilS</name>
    <name evidence="10" type="ORF">IWA51_04540</name>
</gene>
<evidence type="ECO:0000259" key="9">
    <source>
        <dbReference type="Pfam" id="PF01171"/>
    </source>
</evidence>
<dbReference type="HAMAP" id="MF_01161">
    <property type="entry name" value="tRNA_Ile_lys_synt"/>
    <property type="match status" value="1"/>
</dbReference>
<accession>A0A7T3RF42</accession>
<dbReference type="RefSeq" id="WP_198443398.1">
    <property type="nucleotide sequence ID" value="NZ_CBCSHE010000002.1"/>
</dbReference>
<comment type="domain">
    <text evidence="8">The N-terminal region contains the highly conserved SGGXDS motif, predicted to be a P-loop motif involved in ATP binding.</text>
</comment>
<keyword evidence="4 8" id="KW-0819">tRNA processing</keyword>
<dbReference type="NCBIfam" id="TIGR02433">
    <property type="entry name" value="lysidine_TilS_C"/>
    <property type="match status" value="1"/>
</dbReference>
<feature type="domain" description="tRNA(Ile)-lysidine/2-thiocytidine synthase N-terminal" evidence="9">
    <location>
        <begin position="34"/>
        <end position="215"/>
    </location>
</feature>